<dbReference type="Proteomes" id="UP001056201">
    <property type="component" value="Chromosome 2"/>
</dbReference>
<evidence type="ECO:0000259" key="1">
    <source>
        <dbReference type="Pfam" id="PF00534"/>
    </source>
</evidence>
<evidence type="ECO:0000313" key="4">
    <source>
        <dbReference type="Proteomes" id="UP001056201"/>
    </source>
</evidence>
<feature type="domain" description="Glycosyltransferase subfamily 4-like N-terminal" evidence="2">
    <location>
        <begin position="18"/>
        <end position="181"/>
    </location>
</feature>
<proteinExistence type="predicted"/>
<reference evidence="3" key="1">
    <citation type="submission" date="2022-05" db="EMBL/GenBank/DDBJ databases">
        <title>An RpoN-dependent PEP-CTERM gene is involved in floc formation of an Aquincola tertiaricarbonis strain.</title>
        <authorList>
            <person name="Qiu D."/>
            <person name="Xia M."/>
        </authorList>
    </citation>
    <scope>NUCLEOTIDE SEQUENCE</scope>
    <source>
        <strain evidence="3">RN12</strain>
    </source>
</reference>
<dbReference type="InterPro" id="IPR028098">
    <property type="entry name" value="Glyco_trans_4-like_N"/>
</dbReference>
<keyword evidence="4" id="KW-1185">Reference proteome</keyword>
<dbReference type="Pfam" id="PF13439">
    <property type="entry name" value="Glyco_transf_4"/>
    <property type="match status" value="1"/>
</dbReference>
<dbReference type="Pfam" id="PF00534">
    <property type="entry name" value="Glycos_transf_1"/>
    <property type="match status" value="1"/>
</dbReference>
<gene>
    <name evidence="3" type="ORF">MW290_21725</name>
</gene>
<organism evidence="3 4">
    <name type="scientific">Aquincola tertiaricarbonis</name>
    <dbReference type="NCBI Taxonomy" id="391953"/>
    <lineage>
        <taxon>Bacteria</taxon>
        <taxon>Pseudomonadati</taxon>
        <taxon>Pseudomonadota</taxon>
        <taxon>Betaproteobacteria</taxon>
        <taxon>Burkholderiales</taxon>
        <taxon>Sphaerotilaceae</taxon>
        <taxon>Aquincola</taxon>
    </lineage>
</organism>
<dbReference type="EMBL" id="CP097636">
    <property type="protein sequence ID" value="URI11560.1"/>
    <property type="molecule type" value="Genomic_DNA"/>
</dbReference>
<dbReference type="InterPro" id="IPR001296">
    <property type="entry name" value="Glyco_trans_1"/>
</dbReference>
<dbReference type="CDD" id="cd03801">
    <property type="entry name" value="GT4_PimA-like"/>
    <property type="match status" value="1"/>
</dbReference>
<dbReference type="SUPFAM" id="SSF53756">
    <property type="entry name" value="UDP-Glycosyltransferase/glycogen phosphorylase"/>
    <property type="match status" value="1"/>
</dbReference>
<feature type="domain" description="Glycosyl transferase family 1" evidence="1">
    <location>
        <begin position="189"/>
        <end position="351"/>
    </location>
</feature>
<evidence type="ECO:0000259" key="2">
    <source>
        <dbReference type="Pfam" id="PF13439"/>
    </source>
</evidence>
<sequence>MAAPPRLRVLQVITSLAGGAGLHALQLAQQLDPARFEVLLAYGPGYPLDAVVQQQRLPHRLLRWQRRLRPWHTAQGLMDLARLLHGGRFDIVHAHCSLAGAATRVLAPLLCARPQRLLFTVHALAAHAGQPAWRQALLTGVERALDGLTDRYVVTTQRYRDELQQRGIAAPDKVSVIPLGIAAPTPLPRTEARRRLGLQPDDEVVMFSGRLEPQKGLPVLLQAWALLQPQRPRARLVIVGDGPQRAACQALAGNDRVLWAGWQPDAAALMSAADLFCLPSLWEAYGYVLLEAMAAGVPIVASDVGGIPEALAQGRWGRLCPPGDAQALATLLLHTLADPAASAATVAAARRHVQQEHGLHTMVARHAQLYEQLAGAGRPAAASAPPGEVHP</sequence>
<dbReference type="PANTHER" id="PTHR12526">
    <property type="entry name" value="GLYCOSYLTRANSFERASE"/>
    <property type="match status" value="1"/>
</dbReference>
<evidence type="ECO:0000313" key="3">
    <source>
        <dbReference type="EMBL" id="URI11560.1"/>
    </source>
</evidence>
<dbReference type="Gene3D" id="3.40.50.2000">
    <property type="entry name" value="Glycogen Phosphorylase B"/>
    <property type="match status" value="2"/>
</dbReference>
<dbReference type="PANTHER" id="PTHR12526:SF636">
    <property type="entry name" value="BLL3647 PROTEIN"/>
    <property type="match status" value="1"/>
</dbReference>
<accession>A0ABY4SG49</accession>
<name>A0ABY4SG49_AQUTE</name>
<protein>
    <submittedName>
        <fullName evidence="3">Glycosyltransferase family 4 protein</fullName>
    </submittedName>
</protein>
<dbReference type="RefSeq" id="WP_250199754.1">
    <property type="nucleotide sequence ID" value="NZ_CP097636.1"/>
</dbReference>